<feature type="domain" description="B box-type" evidence="6">
    <location>
        <begin position="91"/>
        <end position="138"/>
    </location>
</feature>
<keyword evidence="1" id="KW-0479">Metal-binding</keyword>
<evidence type="ECO:0000313" key="7">
    <source>
        <dbReference type="EMBL" id="EDO45801.1"/>
    </source>
</evidence>
<dbReference type="OMA" id="TKIDRSH"/>
<evidence type="ECO:0000313" key="8">
    <source>
        <dbReference type="Proteomes" id="UP000001593"/>
    </source>
</evidence>
<dbReference type="SUPFAM" id="SSF57850">
    <property type="entry name" value="RING/U-box"/>
    <property type="match status" value="1"/>
</dbReference>
<dbReference type="Pfam" id="PF00643">
    <property type="entry name" value="zf-B_box"/>
    <property type="match status" value="1"/>
</dbReference>
<dbReference type="PROSITE" id="PS50119">
    <property type="entry name" value="ZF_BBOX"/>
    <property type="match status" value="2"/>
</dbReference>
<evidence type="ECO:0000256" key="2">
    <source>
        <dbReference type="ARBA" id="ARBA00022771"/>
    </source>
</evidence>
<dbReference type="EMBL" id="DS469532">
    <property type="protein sequence ID" value="EDO45801.1"/>
    <property type="molecule type" value="Genomic_DNA"/>
</dbReference>
<reference evidence="7 8" key="1">
    <citation type="journal article" date="2007" name="Science">
        <title>Sea anemone genome reveals ancestral eumetazoan gene repertoire and genomic organization.</title>
        <authorList>
            <person name="Putnam N.H."/>
            <person name="Srivastava M."/>
            <person name="Hellsten U."/>
            <person name="Dirks B."/>
            <person name="Chapman J."/>
            <person name="Salamov A."/>
            <person name="Terry A."/>
            <person name="Shapiro H."/>
            <person name="Lindquist E."/>
            <person name="Kapitonov V.V."/>
            <person name="Jurka J."/>
            <person name="Genikhovich G."/>
            <person name="Grigoriev I.V."/>
            <person name="Lucas S.M."/>
            <person name="Steele R.E."/>
            <person name="Finnerty J.R."/>
            <person name="Technau U."/>
            <person name="Martindale M.Q."/>
            <person name="Rokhsar D.S."/>
        </authorList>
    </citation>
    <scope>NUCLEOTIDE SEQUENCE [LARGE SCALE GENOMIC DNA]</scope>
    <source>
        <strain evidence="8">CH2 X CH6</strain>
    </source>
</reference>
<evidence type="ECO:0000256" key="1">
    <source>
        <dbReference type="ARBA" id="ARBA00022723"/>
    </source>
</evidence>
<dbReference type="SUPFAM" id="SSF57845">
    <property type="entry name" value="B-box zinc-binding domain"/>
    <property type="match status" value="1"/>
</dbReference>
<evidence type="ECO:0000256" key="3">
    <source>
        <dbReference type="ARBA" id="ARBA00022833"/>
    </source>
</evidence>
<dbReference type="InterPro" id="IPR047153">
    <property type="entry name" value="TRIM45/56/19-like"/>
</dbReference>
<dbReference type="InterPro" id="IPR017907">
    <property type="entry name" value="Znf_RING_CS"/>
</dbReference>
<dbReference type="SMART" id="SM00184">
    <property type="entry name" value="RING"/>
    <property type="match status" value="1"/>
</dbReference>
<accession>A7RRQ3</accession>
<dbReference type="InParanoid" id="A7RRQ3"/>
<dbReference type="PROSITE" id="PS00518">
    <property type="entry name" value="ZF_RING_1"/>
    <property type="match status" value="1"/>
</dbReference>
<dbReference type="PhylomeDB" id="A7RRQ3"/>
<dbReference type="GO" id="GO:0061659">
    <property type="term" value="F:ubiquitin-like protein ligase activity"/>
    <property type="evidence" value="ECO:0000318"/>
    <property type="project" value="GO_Central"/>
</dbReference>
<name>A7RRQ3_NEMVE</name>
<feature type="domain" description="B box-type" evidence="6">
    <location>
        <begin position="149"/>
        <end position="186"/>
    </location>
</feature>
<dbReference type="PANTHER" id="PTHR25462">
    <property type="entry name" value="BONUS, ISOFORM C-RELATED"/>
    <property type="match status" value="1"/>
</dbReference>
<dbReference type="InterPro" id="IPR027370">
    <property type="entry name" value="Znf-RING_euk"/>
</dbReference>
<dbReference type="PROSITE" id="PS50089">
    <property type="entry name" value="ZF_RING_2"/>
    <property type="match status" value="1"/>
</dbReference>
<evidence type="ECO:0000259" key="5">
    <source>
        <dbReference type="PROSITE" id="PS50089"/>
    </source>
</evidence>
<protein>
    <submittedName>
        <fullName evidence="7">Uncharacterized protein</fullName>
    </submittedName>
</protein>
<keyword evidence="8" id="KW-1185">Reference proteome</keyword>
<dbReference type="InterPro" id="IPR000315">
    <property type="entry name" value="Znf_B-box"/>
</dbReference>
<dbReference type="PANTHER" id="PTHR25462:SF296">
    <property type="entry name" value="MEIOTIC P26, ISOFORM F"/>
    <property type="match status" value="1"/>
</dbReference>
<dbReference type="HOGENOM" id="CLU_013137_14_0_1"/>
<feature type="domain" description="RING-type" evidence="5">
    <location>
        <begin position="16"/>
        <end position="59"/>
    </location>
</feature>
<dbReference type="FunCoup" id="A7RRQ3">
    <property type="interactions" value="2"/>
</dbReference>
<keyword evidence="2 4" id="KW-0863">Zinc-finger</keyword>
<dbReference type="Pfam" id="PF13445">
    <property type="entry name" value="zf-RING_UBOX"/>
    <property type="match status" value="1"/>
</dbReference>
<dbReference type="Proteomes" id="UP000001593">
    <property type="component" value="Unassembled WGS sequence"/>
</dbReference>
<gene>
    <name evidence="7" type="ORF">NEMVEDRAFT_v1g91305</name>
</gene>
<dbReference type="Gene3D" id="3.30.40.10">
    <property type="entry name" value="Zinc/RING finger domain, C3HC4 (zinc finger)"/>
    <property type="match status" value="1"/>
</dbReference>
<evidence type="ECO:0000256" key="4">
    <source>
        <dbReference type="PROSITE-ProRule" id="PRU00024"/>
    </source>
</evidence>
<dbReference type="eggNOG" id="KOG2177">
    <property type="taxonomic scope" value="Eukaryota"/>
</dbReference>
<dbReference type="GO" id="GO:0008270">
    <property type="term" value="F:zinc ion binding"/>
    <property type="evidence" value="ECO:0007669"/>
    <property type="project" value="UniProtKB-KW"/>
</dbReference>
<organism evidence="7 8">
    <name type="scientific">Nematostella vectensis</name>
    <name type="common">Starlet sea anemone</name>
    <dbReference type="NCBI Taxonomy" id="45351"/>
    <lineage>
        <taxon>Eukaryota</taxon>
        <taxon>Metazoa</taxon>
        <taxon>Cnidaria</taxon>
        <taxon>Anthozoa</taxon>
        <taxon>Hexacorallia</taxon>
        <taxon>Actiniaria</taxon>
        <taxon>Edwardsiidae</taxon>
        <taxon>Nematostella</taxon>
    </lineage>
</organism>
<keyword evidence="3" id="KW-0862">Zinc</keyword>
<dbReference type="InterPro" id="IPR001841">
    <property type="entry name" value="Znf_RING"/>
</dbReference>
<dbReference type="Gene3D" id="3.30.160.60">
    <property type="entry name" value="Classic Zinc Finger"/>
    <property type="match status" value="1"/>
</dbReference>
<dbReference type="SMART" id="SM00336">
    <property type="entry name" value="BBOX"/>
    <property type="match status" value="2"/>
</dbReference>
<evidence type="ECO:0000259" key="6">
    <source>
        <dbReference type="PROSITE" id="PS50119"/>
    </source>
</evidence>
<feature type="non-terminal residue" evidence="7">
    <location>
        <position position="270"/>
    </location>
</feature>
<dbReference type="AlphaFoldDB" id="A7RRQ3"/>
<sequence length="270" mass="30745">MDKTNIEERLQKEVECPICLERFKDPRVLPCLHTFCYECLVGLASRYKTEGKWPCPQCKMVVQVSPAEVSSLKVNFLMNTLLSVVTNDSKSAKPHCQMCTSQDHAKGGCTDCGELVCEACIASHKRMRATQHHHIASLDEVLNGGFIMKQPLYCLKHKGEVIKLFCDTCDCLICKDCLIVDHKGHDYNFTDFVADREKKIIKAMRKVELKKHSMNEVVDQFIDKQITVLQNLRIRLKTEIQLVFQKDSNQLTAKEIDLTARIEHVCGGVD</sequence>
<proteinExistence type="predicted"/>
<dbReference type="InterPro" id="IPR013083">
    <property type="entry name" value="Znf_RING/FYVE/PHD"/>
</dbReference>